<organism evidence="2 3">
    <name type="scientific">Agrilutibacter niabensis</name>
    <dbReference type="NCBI Taxonomy" id="380628"/>
    <lineage>
        <taxon>Bacteria</taxon>
        <taxon>Pseudomonadati</taxon>
        <taxon>Pseudomonadota</taxon>
        <taxon>Gammaproteobacteria</taxon>
        <taxon>Lysobacterales</taxon>
        <taxon>Lysobacteraceae</taxon>
        <taxon>Agrilutibacter</taxon>
    </lineage>
</organism>
<gene>
    <name evidence="2" type="ORF">J2X04_002610</name>
</gene>
<evidence type="ECO:0000313" key="2">
    <source>
        <dbReference type="EMBL" id="MDR7100229.1"/>
    </source>
</evidence>
<sequence length="87" mass="9540">MAWLFLVLALGALWMAFTAATTGGLVFALLVALAMFAAFVLKLASDRIGSRARDEQLILDPEELRRLREQAEARRLAAATQNEPPRG</sequence>
<dbReference type="Proteomes" id="UP001267878">
    <property type="component" value="Unassembled WGS sequence"/>
</dbReference>
<evidence type="ECO:0000313" key="3">
    <source>
        <dbReference type="Proteomes" id="UP001267878"/>
    </source>
</evidence>
<feature type="transmembrane region" description="Helical" evidence="1">
    <location>
        <begin position="28"/>
        <end position="44"/>
    </location>
</feature>
<name>A0ABU1VRW7_9GAMM</name>
<keyword evidence="3" id="KW-1185">Reference proteome</keyword>
<comment type="caution">
    <text evidence="2">The sequence shown here is derived from an EMBL/GenBank/DDBJ whole genome shotgun (WGS) entry which is preliminary data.</text>
</comment>
<keyword evidence="1" id="KW-1133">Transmembrane helix</keyword>
<dbReference type="EMBL" id="JAVDVW010000002">
    <property type="protein sequence ID" value="MDR7100229.1"/>
    <property type="molecule type" value="Genomic_DNA"/>
</dbReference>
<accession>A0ABU1VRW7</accession>
<keyword evidence="1" id="KW-0472">Membrane</keyword>
<dbReference type="RefSeq" id="WP_310054884.1">
    <property type="nucleotide sequence ID" value="NZ_JAVDVW010000002.1"/>
</dbReference>
<keyword evidence="1" id="KW-0812">Transmembrane</keyword>
<reference evidence="2 3" key="1">
    <citation type="submission" date="2023-07" db="EMBL/GenBank/DDBJ databases">
        <title>Sorghum-associated microbial communities from plants grown in Nebraska, USA.</title>
        <authorList>
            <person name="Schachtman D."/>
        </authorList>
    </citation>
    <scope>NUCLEOTIDE SEQUENCE [LARGE SCALE GENOMIC DNA]</scope>
    <source>
        <strain evidence="2 3">BE187</strain>
    </source>
</reference>
<protein>
    <submittedName>
        <fullName evidence="2">Membrane glycosyltransferase</fullName>
    </submittedName>
</protein>
<proteinExistence type="predicted"/>
<evidence type="ECO:0000256" key="1">
    <source>
        <dbReference type="SAM" id="Phobius"/>
    </source>
</evidence>